<accession>S4RJE5</accession>
<dbReference type="GO" id="GO:0005634">
    <property type="term" value="C:nucleus"/>
    <property type="evidence" value="ECO:0007669"/>
    <property type="project" value="UniProtKB-SubCell"/>
</dbReference>
<keyword evidence="8" id="KW-0539">Nucleus</keyword>
<evidence type="ECO:0000259" key="11">
    <source>
        <dbReference type="PROSITE" id="PS50157"/>
    </source>
</evidence>
<evidence type="ECO:0000256" key="4">
    <source>
        <dbReference type="ARBA" id="ARBA00022771"/>
    </source>
</evidence>
<dbReference type="SMART" id="SM00355">
    <property type="entry name" value="ZnF_C2H2"/>
    <property type="match status" value="1"/>
</dbReference>
<keyword evidence="4 9" id="KW-0863">Zinc-finger</keyword>
<comment type="subcellular location">
    <subcellularLocation>
        <location evidence="1">Nucleus</location>
    </subcellularLocation>
</comment>
<evidence type="ECO:0000256" key="5">
    <source>
        <dbReference type="ARBA" id="ARBA00022833"/>
    </source>
</evidence>
<dbReference type="SUPFAM" id="SSF57667">
    <property type="entry name" value="beta-beta-alpha zinc fingers"/>
    <property type="match status" value="1"/>
</dbReference>
<dbReference type="InterPro" id="IPR036236">
    <property type="entry name" value="Znf_C2H2_sf"/>
</dbReference>
<dbReference type="AlphaFoldDB" id="S4RJE5"/>
<reference evidence="12" key="1">
    <citation type="submission" date="2025-08" db="UniProtKB">
        <authorList>
            <consortium name="Ensembl"/>
        </authorList>
    </citation>
    <scope>IDENTIFICATION</scope>
</reference>
<dbReference type="GO" id="GO:0008270">
    <property type="term" value="F:zinc ion binding"/>
    <property type="evidence" value="ECO:0007669"/>
    <property type="project" value="UniProtKB-KW"/>
</dbReference>
<dbReference type="PANTHER" id="PTHR19304">
    <property type="entry name" value="CYCLIC-AMP RESPONSE ELEMENT BINDING PROTEIN"/>
    <property type="match status" value="1"/>
</dbReference>
<sequence length="238" mass="25233">MSEDDKPFVCNVPGCGQSFTNEDHLSVHKHKHEMTLKFGPPKSDALVVADQTPTPTRFLKNCEEVGLFHELASPFDKLEHEFKKAQEEEDKKLVLGLPAPSLAEASSKDGEHVAMETSQPCTSSTQPEPSAGSSNKKSIPMENCADISCALCSASTCRAPRAAPAWVIQQTMPSPNSPSVIIQAPSAHQQHVAPIPGSLPVILQLSNGQAVSVSLPASAAASPTLPVPAAYPEQPITI</sequence>
<keyword evidence="6" id="KW-0805">Transcription regulation</keyword>
<feature type="domain" description="C2H2-type" evidence="11">
    <location>
        <begin position="8"/>
        <end position="32"/>
    </location>
</feature>
<name>S4RJE5_PETMA</name>
<keyword evidence="7" id="KW-0804">Transcription</keyword>
<keyword evidence="5" id="KW-0862">Zinc</keyword>
<dbReference type="HOGENOM" id="CLU_101224_0_0_1"/>
<dbReference type="PROSITE" id="PS00028">
    <property type="entry name" value="ZINC_FINGER_C2H2_1"/>
    <property type="match status" value="1"/>
</dbReference>
<dbReference type="STRING" id="7757.ENSPMAP00000005327"/>
<evidence type="ECO:0000256" key="10">
    <source>
        <dbReference type="SAM" id="MobiDB-lite"/>
    </source>
</evidence>
<evidence type="ECO:0000256" key="6">
    <source>
        <dbReference type="ARBA" id="ARBA00023015"/>
    </source>
</evidence>
<dbReference type="FunFam" id="3.30.160.60:FF:000125">
    <property type="entry name" value="Putative zinc finger protein 143"/>
    <property type="match status" value="1"/>
</dbReference>
<dbReference type="Ensembl" id="ENSPMAT00000005347.1">
    <property type="protein sequence ID" value="ENSPMAP00000005327.1"/>
    <property type="gene ID" value="ENSPMAG00000004850.1"/>
</dbReference>
<evidence type="ECO:0000313" key="12">
    <source>
        <dbReference type="Ensembl" id="ENSPMAP00000005327.1"/>
    </source>
</evidence>
<dbReference type="PROSITE" id="PS50157">
    <property type="entry name" value="ZINC_FINGER_C2H2_2"/>
    <property type="match status" value="1"/>
</dbReference>
<dbReference type="InterPro" id="IPR013087">
    <property type="entry name" value="Znf_C2H2_type"/>
</dbReference>
<evidence type="ECO:0000256" key="9">
    <source>
        <dbReference type="PROSITE-ProRule" id="PRU00042"/>
    </source>
</evidence>
<dbReference type="OMA" id="PMENCAD"/>
<evidence type="ECO:0000256" key="2">
    <source>
        <dbReference type="ARBA" id="ARBA00022723"/>
    </source>
</evidence>
<evidence type="ECO:0000256" key="7">
    <source>
        <dbReference type="ARBA" id="ARBA00023163"/>
    </source>
</evidence>
<proteinExistence type="predicted"/>
<reference evidence="12" key="2">
    <citation type="submission" date="2025-09" db="UniProtKB">
        <authorList>
            <consortium name="Ensembl"/>
        </authorList>
    </citation>
    <scope>IDENTIFICATION</scope>
</reference>
<dbReference type="InterPro" id="IPR051027">
    <property type="entry name" value="bZIP_transcription_factors"/>
</dbReference>
<feature type="region of interest" description="Disordered" evidence="10">
    <location>
        <begin position="103"/>
        <end position="138"/>
    </location>
</feature>
<evidence type="ECO:0000256" key="8">
    <source>
        <dbReference type="ARBA" id="ARBA00023242"/>
    </source>
</evidence>
<keyword evidence="2" id="KW-0479">Metal-binding</keyword>
<feature type="compositionally biased region" description="Polar residues" evidence="10">
    <location>
        <begin position="116"/>
        <end position="137"/>
    </location>
</feature>
<protein>
    <recommendedName>
        <fullName evidence="11">C2H2-type domain-containing protein</fullName>
    </recommendedName>
</protein>
<dbReference type="GeneTree" id="ENSGT00940000156582"/>
<evidence type="ECO:0000256" key="3">
    <source>
        <dbReference type="ARBA" id="ARBA00022737"/>
    </source>
</evidence>
<dbReference type="Gene3D" id="3.30.160.60">
    <property type="entry name" value="Classic Zinc Finger"/>
    <property type="match status" value="1"/>
</dbReference>
<keyword evidence="3" id="KW-0677">Repeat</keyword>
<organism evidence="12">
    <name type="scientific">Petromyzon marinus</name>
    <name type="common">Sea lamprey</name>
    <dbReference type="NCBI Taxonomy" id="7757"/>
    <lineage>
        <taxon>Eukaryota</taxon>
        <taxon>Metazoa</taxon>
        <taxon>Chordata</taxon>
        <taxon>Craniata</taxon>
        <taxon>Vertebrata</taxon>
        <taxon>Cyclostomata</taxon>
        <taxon>Hyperoartia</taxon>
        <taxon>Petromyzontiformes</taxon>
        <taxon>Petromyzontidae</taxon>
        <taxon>Petromyzon</taxon>
    </lineage>
</organism>
<evidence type="ECO:0000256" key="1">
    <source>
        <dbReference type="ARBA" id="ARBA00004123"/>
    </source>
</evidence>